<dbReference type="Gene3D" id="3.30.710.10">
    <property type="entry name" value="Potassium Channel Kv1.1, Chain A"/>
    <property type="match status" value="1"/>
</dbReference>
<dbReference type="STRING" id="763665.A0A2G5B7X1"/>
<feature type="domain" description="SKP1 component POZ" evidence="6">
    <location>
        <begin position="3"/>
        <end position="62"/>
    </location>
</feature>
<name>A0A2G5B7X1_COERN</name>
<dbReference type="InterPro" id="IPR016072">
    <property type="entry name" value="Skp1_comp_dimer"/>
</dbReference>
<dbReference type="InterPro" id="IPR011333">
    <property type="entry name" value="SKP1/BTB/POZ_sf"/>
</dbReference>
<reference evidence="7 8" key="1">
    <citation type="journal article" date="2015" name="Genome Biol. Evol.">
        <title>Phylogenomic analyses indicate that early fungi evolved digesting cell walls of algal ancestors of land plants.</title>
        <authorList>
            <person name="Chang Y."/>
            <person name="Wang S."/>
            <person name="Sekimoto S."/>
            <person name="Aerts A.L."/>
            <person name="Choi C."/>
            <person name="Clum A."/>
            <person name="LaButti K.M."/>
            <person name="Lindquist E.A."/>
            <person name="Yee Ngan C."/>
            <person name="Ohm R.A."/>
            <person name="Salamov A.A."/>
            <person name="Grigoriev I.V."/>
            <person name="Spatafora J.W."/>
            <person name="Berbee M.L."/>
        </authorList>
    </citation>
    <scope>NUCLEOTIDE SEQUENCE [LARGE SCALE GENOMIC DNA]</scope>
    <source>
        <strain evidence="7 8">NRRL 1564</strain>
    </source>
</reference>
<dbReference type="PIRSF" id="PIRSF028729">
    <property type="entry name" value="E3_ubiquit_lig_SCF_Skp"/>
    <property type="match status" value="1"/>
</dbReference>
<protein>
    <recommendedName>
        <fullName evidence="3">E3 ubiquitin ligase complex SCF subunit</fullName>
    </recommendedName>
</protein>
<comment type="similarity">
    <text evidence="1 3">Belongs to the SKP1 family.</text>
</comment>
<sequence length="175" mass="19543">MRIIKLAAADGAVISVEQDLAEQSGTIRNILNDVGVTNTPIPVPNVSGPILSKITDYWRHHRGDSSRRRPREPIPEEENDSSEAATQRAISQMDDFDHEFCRIDQGTLFDIMLAANFLDVPALLDLVGYTVANKMKGKTVAEMRATFQVKNNFTPEQEQQALRDNAWCEDDSGKI</sequence>
<keyword evidence="2 3" id="KW-0833">Ubl conjugation pathway</keyword>
<dbReference type="CDD" id="cd18322">
    <property type="entry name" value="BTB_POZ_SKP1"/>
    <property type="match status" value="1"/>
</dbReference>
<dbReference type="AlphaFoldDB" id="A0A2G5B7X1"/>
<dbReference type="InterPro" id="IPR016073">
    <property type="entry name" value="Skp1_comp_POZ"/>
</dbReference>
<dbReference type="PANTHER" id="PTHR11165">
    <property type="entry name" value="SKP1"/>
    <property type="match status" value="1"/>
</dbReference>
<dbReference type="EMBL" id="KZ303510">
    <property type="protein sequence ID" value="PIA15095.1"/>
    <property type="molecule type" value="Genomic_DNA"/>
</dbReference>
<evidence type="ECO:0000256" key="4">
    <source>
        <dbReference type="SAM" id="MobiDB-lite"/>
    </source>
</evidence>
<dbReference type="FunFam" id="3.30.710.10:FF:000026">
    <property type="entry name" value="E3 ubiquitin ligase complex SCF subunit"/>
    <property type="match status" value="1"/>
</dbReference>
<feature type="compositionally biased region" description="Basic and acidic residues" evidence="4">
    <location>
        <begin position="63"/>
        <end position="74"/>
    </location>
</feature>
<dbReference type="Pfam" id="PF01466">
    <property type="entry name" value="Skp1"/>
    <property type="match status" value="1"/>
</dbReference>
<dbReference type="Proteomes" id="UP000242474">
    <property type="component" value="Unassembled WGS sequence"/>
</dbReference>
<comment type="function">
    <text evidence="3">Essential component of the SCF (SKP1-CUL1-F-box protein) E3 ubiquitin ligase complexes, which mediate the ubiquitination and subsequent proteasomal degradation of target proteins.</text>
</comment>
<dbReference type="GO" id="GO:0016567">
    <property type="term" value="P:protein ubiquitination"/>
    <property type="evidence" value="ECO:0007669"/>
    <property type="project" value="UniProtKB-UniPathway"/>
</dbReference>
<dbReference type="OrthoDB" id="2342932at2759"/>
<dbReference type="InterPro" id="IPR036296">
    <property type="entry name" value="SKP1-like_dim_sf"/>
</dbReference>
<evidence type="ECO:0000313" key="7">
    <source>
        <dbReference type="EMBL" id="PIA15095.1"/>
    </source>
</evidence>
<evidence type="ECO:0000256" key="1">
    <source>
        <dbReference type="ARBA" id="ARBA00009993"/>
    </source>
</evidence>
<organism evidence="7 8">
    <name type="scientific">Coemansia reversa (strain ATCC 12441 / NRRL 1564)</name>
    <dbReference type="NCBI Taxonomy" id="763665"/>
    <lineage>
        <taxon>Eukaryota</taxon>
        <taxon>Fungi</taxon>
        <taxon>Fungi incertae sedis</taxon>
        <taxon>Zoopagomycota</taxon>
        <taxon>Kickxellomycotina</taxon>
        <taxon>Kickxellomycetes</taxon>
        <taxon>Kickxellales</taxon>
        <taxon>Kickxellaceae</taxon>
        <taxon>Coemansia</taxon>
    </lineage>
</organism>
<accession>A0A2G5B7X1</accession>
<evidence type="ECO:0000259" key="6">
    <source>
        <dbReference type="Pfam" id="PF03931"/>
    </source>
</evidence>
<dbReference type="InterPro" id="IPR016897">
    <property type="entry name" value="SKP1"/>
</dbReference>
<comment type="subunit">
    <text evidence="3">Component of the SCF (SKP1-CUL1-F-box protein) E3 ubiquitin ligase complexes.</text>
</comment>
<dbReference type="SMART" id="SM00512">
    <property type="entry name" value="Skp1"/>
    <property type="match status" value="1"/>
</dbReference>
<evidence type="ECO:0000313" key="8">
    <source>
        <dbReference type="Proteomes" id="UP000242474"/>
    </source>
</evidence>
<gene>
    <name evidence="7" type="ORF">COEREDRAFT_82298</name>
</gene>
<proteinExistence type="inferred from homology"/>
<evidence type="ECO:0000259" key="5">
    <source>
        <dbReference type="Pfam" id="PF01466"/>
    </source>
</evidence>
<dbReference type="InterPro" id="IPR001232">
    <property type="entry name" value="SKP1-like"/>
</dbReference>
<evidence type="ECO:0000256" key="3">
    <source>
        <dbReference type="PIRNR" id="PIRNR028729"/>
    </source>
</evidence>
<feature type="region of interest" description="Disordered" evidence="4">
    <location>
        <begin position="61"/>
        <end position="85"/>
    </location>
</feature>
<dbReference type="SUPFAM" id="SSF54695">
    <property type="entry name" value="POZ domain"/>
    <property type="match status" value="1"/>
</dbReference>
<keyword evidence="8" id="KW-1185">Reference proteome</keyword>
<feature type="domain" description="SKP1 component dimerisation" evidence="5">
    <location>
        <begin position="123"/>
        <end position="168"/>
    </location>
</feature>
<dbReference type="SUPFAM" id="SSF81382">
    <property type="entry name" value="Skp1 dimerisation domain-like"/>
    <property type="match status" value="1"/>
</dbReference>
<evidence type="ECO:0000256" key="2">
    <source>
        <dbReference type="ARBA" id="ARBA00022786"/>
    </source>
</evidence>
<dbReference type="UniPathway" id="UPA00143"/>
<dbReference type="GO" id="GO:0006511">
    <property type="term" value="P:ubiquitin-dependent protein catabolic process"/>
    <property type="evidence" value="ECO:0007669"/>
    <property type="project" value="InterPro"/>
</dbReference>
<comment type="pathway">
    <text evidence="3">Protein modification; protein ubiquitination.</text>
</comment>
<dbReference type="Pfam" id="PF03931">
    <property type="entry name" value="Skp1_POZ"/>
    <property type="match status" value="1"/>
</dbReference>